<reference evidence="2" key="2">
    <citation type="submission" date="2020-12" db="EMBL/GenBank/DDBJ databases">
        <title>New Spironucleus salmonicida genome in near-complete chromosomes.</title>
        <authorList>
            <person name="Xu F."/>
            <person name="Kurt Z."/>
            <person name="Jimenez-Gonzalez A."/>
            <person name="Astvaldsson A."/>
            <person name="Andersson J.O."/>
            <person name="Svard S.G."/>
        </authorList>
    </citation>
    <scope>NUCLEOTIDE SEQUENCE</scope>
    <source>
        <strain evidence="2">ATCC 50377</strain>
    </source>
</reference>
<name>V6LDU5_9EUKA</name>
<keyword evidence="3" id="KW-1185">Reference proteome</keyword>
<proteinExistence type="predicted"/>
<sequence length="189" mass="21710">MYLASGRNTENTGRWVVVGIALDELSSRNRFVLYYSSRKLSLSQTNIVNVTGSQFSSYCTECIQVDGRVQTKWICAIWALPYSNTTVIVCQWARQVAKFDSLVILPSIINKLTPSNNFSRRSRQENRCSSPAKTKHSPRQVVCHFHFYGYYIHISIWIFSLLRNVAQVTCLPSCTLYPAYHCMQSFMVQ</sequence>
<protein>
    <submittedName>
        <fullName evidence="1">Uncharacterized protein</fullName>
    </submittedName>
</protein>
<dbReference type="AlphaFoldDB" id="V6LDU5"/>
<evidence type="ECO:0000313" key="2">
    <source>
        <dbReference type="EMBL" id="KAH0576155.1"/>
    </source>
</evidence>
<accession>V6LDU5</accession>
<dbReference type="VEuPathDB" id="GiardiaDB:SS50377_21710"/>
<gene>
    <name evidence="1" type="ORF">SS50377_17760</name>
    <name evidence="2" type="ORF">SS50377_21710</name>
</gene>
<evidence type="ECO:0000313" key="1">
    <source>
        <dbReference type="EMBL" id="EST42652.1"/>
    </source>
</evidence>
<organism evidence="1">
    <name type="scientific">Spironucleus salmonicida</name>
    <dbReference type="NCBI Taxonomy" id="348837"/>
    <lineage>
        <taxon>Eukaryota</taxon>
        <taxon>Metamonada</taxon>
        <taxon>Diplomonadida</taxon>
        <taxon>Hexamitidae</taxon>
        <taxon>Hexamitinae</taxon>
        <taxon>Spironucleus</taxon>
    </lineage>
</organism>
<dbReference type="Proteomes" id="UP000018208">
    <property type="component" value="Unassembled WGS sequence"/>
</dbReference>
<reference evidence="1 2" key="1">
    <citation type="journal article" date="2014" name="PLoS Genet.">
        <title>The Genome of Spironucleus salmonicida Highlights a Fish Pathogen Adapted to Fluctuating Environments.</title>
        <authorList>
            <person name="Xu F."/>
            <person name="Jerlstrom-Hultqvist J."/>
            <person name="Einarsson E."/>
            <person name="Astvaldsson A."/>
            <person name="Svard S.G."/>
            <person name="Andersson J.O."/>
        </authorList>
    </citation>
    <scope>NUCLEOTIDE SEQUENCE</scope>
    <source>
        <strain evidence="2">ATCC 50377</strain>
    </source>
</reference>
<evidence type="ECO:0000313" key="3">
    <source>
        <dbReference type="Proteomes" id="UP000018208"/>
    </source>
</evidence>
<dbReference type="EMBL" id="KI546158">
    <property type="protein sequence ID" value="EST42652.1"/>
    <property type="molecule type" value="Genomic_DNA"/>
</dbReference>
<dbReference type="EMBL" id="AUWU02000002">
    <property type="protein sequence ID" value="KAH0576155.1"/>
    <property type="molecule type" value="Genomic_DNA"/>
</dbReference>